<comment type="caution">
    <text evidence="2">The sequence shown here is derived from an EMBL/GenBank/DDBJ whole genome shotgun (WGS) entry which is preliminary data.</text>
</comment>
<keyword evidence="1" id="KW-0812">Transmembrane</keyword>
<keyword evidence="1" id="KW-0472">Membrane</keyword>
<keyword evidence="1" id="KW-1133">Transmembrane helix</keyword>
<protein>
    <submittedName>
        <fullName evidence="2">Uncharacterized protein</fullName>
    </submittedName>
</protein>
<evidence type="ECO:0000313" key="2">
    <source>
        <dbReference type="EMBL" id="KKM98015.1"/>
    </source>
</evidence>
<reference evidence="2" key="1">
    <citation type="journal article" date="2015" name="Nature">
        <title>Complex archaea that bridge the gap between prokaryotes and eukaryotes.</title>
        <authorList>
            <person name="Spang A."/>
            <person name="Saw J.H."/>
            <person name="Jorgensen S.L."/>
            <person name="Zaremba-Niedzwiedzka K."/>
            <person name="Martijn J."/>
            <person name="Lind A.E."/>
            <person name="van Eijk R."/>
            <person name="Schleper C."/>
            <person name="Guy L."/>
            <person name="Ettema T.J."/>
        </authorList>
    </citation>
    <scope>NUCLEOTIDE SEQUENCE</scope>
</reference>
<dbReference type="EMBL" id="LAZR01005679">
    <property type="protein sequence ID" value="KKM98015.1"/>
    <property type="molecule type" value="Genomic_DNA"/>
</dbReference>
<dbReference type="AlphaFoldDB" id="A0A0F9PAK6"/>
<accession>A0A0F9PAK6</accession>
<feature type="transmembrane region" description="Helical" evidence="1">
    <location>
        <begin position="47"/>
        <end position="70"/>
    </location>
</feature>
<name>A0A0F9PAK6_9ZZZZ</name>
<gene>
    <name evidence="2" type="ORF">LCGC14_1162240</name>
</gene>
<proteinExistence type="predicted"/>
<organism evidence="2">
    <name type="scientific">marine sediment metagenome</name>
    <dbReference type="NCBI Taxonomy" id="412755"/>
    <lineage>
        <taxon>unclassified sequences</taxon>
        <taxon>metagenomes</taxon>
        <taxon>ecological metagenomes</taxon>
    </lineage>
</organism>
<evidence type="ECO:0000256" key="1">
    <source>
        <dbReference type="SAM" id="Phobius"/>
    </source>
</evidence>
<sequence length="71" mass="7913">MGNHGLCLHEVDLANMAKDIEYIRKSLDKINGLDVEVALHKQSIFRLWWMVGGAAFLALGGLIKILAAYFL</sequence>